<dbReference type="GO" id="GO:0006352">
    <property type="term" value="P:DNA-templated transcription initiation"/>
    <property type="evidence" value="ECO:0007669"/>
    <property type="project" value="InterPro"/>
</dbReference>
<dbReference type="SUPFAM" id="SSF88659">
    <property type="entry name" value="Sigma3 and sigma4 domains of RNA polymerase sigma factors"/>
    <property type="match status" value="1"/>
</dbReference>
<keyword evidence="3" id="KW-0731">Sigma factor</keyword>
<sequence length="204" mass="22476">MQPLATQIDETGDGPLRGTAAPDPDADLAARAARGDRAAFEALLRRHYDRMHRVAWRMTGSRHDAEDVVQEVCCALVERIAGFRGEARVSTWLFGIVVNACRDHHRRRTTLARMKEGLGTLLRLGPAPDGRDLYRRAWLAGALARLDPALRETVVLVAGEGLTHAEAGRALGVAEATVSWRLHEARRRLKGDPLTTDPEERHGA</sequence>
<evidence type="ECO:0000259" key="8">
    <source>
        <dbReference type="Pfam" id="PF04545"/>
    </source>
</evidence>
<dbReference type="Proteomes" id="UP000305267">
    <property type="component" value="Unassembled WGS sequence"/>
</dbReference>
<dbReference type="Pfam" id="PF04542">
    <property type="entry name" value="Sigma70_r2"/>
    <property type="match status" value="1"/>
</dbReference>
<dbReference type="CDD" id="cd06171">
    <property type="entry name" value="Sigma70_r4"/>
    <property type="match status" value="1"/>
</dbReference>
<dbReference type="Gene3D" id="1.10.1740.10">
    <property type="match status" value="1"/>
</dbReference>
<dbReference type="GO" id="GO:0016987">
    <property type="term" value="F:sigma factor activity"/>
    <property type="evidence" value="ECO:0007669"/>
    <property type="project" value="UniProtKB-KW"/>
</dbReference>
<dbReference type="InterPro" id="IPR014284">
    <property type="entry name" value="RNA_pol_sigma-70_dom"/>
</dbReference>
<dbReference type="Gene3D" id="1.10.10.10">
    <property type="entry name" value="Winged helix-like DNA-binding domain superfamily/Winged helix DNA-binding domain"/>
    <property type="match status" value="1"/>
</dbReference>
<dbReference type="PANTHER" id="PTHR43133:SF8">
    <property type="entry name" value="RNA POLYMERASE SIGMA FACTOR HI_1459-RELATED"/>
    <property type="match status" value="1"/>
</dbReference>
<dbReference type="InterPro" id="IPR007630">
    <property type="entry name" value="RNA_pol_sigma70_r4"/>
</dbReference>
<dbReference type="OrthoDB" id="9780326at2"/>
<evidence type="ECO:0000256" key="1">
    <source>
        <dbReference type="ARBA" id="ARBA00010641"/>
    </source>
</evidence>
<organism evidence="9 10">
    <name type="scientific">Methylobacterium terricola</name>
    <dbReference type="NCBI Taxonomy" id="2583531"/>
    <lineage>
        <taxon>Bacteria</taxon>
        <taxon>Pseudomonadati</taxon>
        <taxon>Pseudomonadota</taxon>
        <taxon>Alphaproteobacteria</taxon>
        <taxon>Hyphomicrobiales</taxon>
        <taxon>Methylobacteriaceae</taxon>
        <taxon>Methylobacterium</taxon>
    </lineage>
</organism>
<protein>
    <submittedName>
        <fullName evidence="9">Sigma-70 family RNA polymerase sigma factor</fullName>
    </submittedName>
</protein>
<dbReference type="InterPro" id="IPR013325">
    <property type="entry name" value="RNA_pol_sigma_r2"/>
</dbReference>
<dbReference type="NCBIfam" id="TIGR02937">
    <property type="entry name" value="sigma70-ECF"/>
    <property type="match status" value="1"/>
</dbReference>
<dbReference type="AlphaFoldDB" id="A0A5C4LN72"/>
<evidence type="ECO:0000313" key="10">
    <source>
        <dbReference type="Proteomes" id="UP000305267"/>
    </source>
</evidence>
<evidence type="ECO:0000256" key="6">
    <source>
        <dbReference type="SAM" id="MobiDB-lite"/>
    </source>
</evidence>
<evidence type="ECO:0000313" key="9">
    <source>
        <dbReference type="EMBL" id="TNC14159.1"/>
    </source>
</evidence>
<dbReference type="InterPro" id="IPR039425">
    <property type="entry name" value="RNA_pol_sigma-70-like"/>
</dbReference>
<accession>A0A5C4LN72</accession>
<dbReference type="GO" id="GO:0003677">
    <property type="term" value="F:DNA binding"/>
    <property type="evidence" value="ECO:0007669"/>
    <property type="project" value="UniProtKB-KW"/>
</dbReference>
<proteinExistence type="inferred from homology"/>
<comment type="similarity">
    <text evidence="1">Belongs to the sigma-70 factor family. ECF subfamily.</text>
</comment>
<gene>
    <name evidence="9" type="ORF">FF100_08215</name>
</gene>
<dbReference type="RefSeq" id="WP_139035073.1">
    <property type="nucleotide sequence ID" value="NZ_VDDA01000003.1"/>
</dbReference>
<keyword evidence="2" id="KW-0805">Transcription regulation</keyword>
<evidence type="ECO:0000256" key="2">
    <source>
        <dbReference type="ARBA" id="ARBA00023015"/>
    </source>
</evidence>
<dbReference type="Pfam" id="PF04545">
    <property type="entry name" value="Sigma70_r4"/>
    <property type="match status" value="1"/>
</dbReference>
<dbReference type="InterPro" id="IPR007627">
    <property type="entry name" value="RNA_pol_sigma70_r2"/>
</dbReference>
<name>A0A5C4LN72_9HYPH</name>
<dbReference type="SUPFAM" id="SSF88946">
    <property type="entry name" value="Sigma2 domain of RNA polymerase sigma factors"/>
    <property type="match status" value="1"/>
</dbReference>
<dbReference type="InterPro" id="IPR036388">
    <property type="entry name" value="WH-like_DNA-bd_sf"/>
</dbReference>
<comment type="caution">
    <text evidence="9">The sequence shown here is derived from an EMBL/GenBank/DDBJ whole genome shotgun (WGS) entry which is preliminary data.</text>
</comment>
<evidence type="ECO:0000256" key="3">
    <source>
        <dbReference type="ARBA" id="ARBA00023082"/>
    </source>
</evidence>
<dbReference type="PANTHER" id="PTHR43133">
    <property type="entry name" value="RNA POLYMERASE ECF-TYPE SIGMA FACTO"/>
    <property type="match status" value="1"/>
</dbReference>
<evidence type="ECO:0000256" key="5">
    <source>
        <dbReference type="ARBA" id="ARBA00023163"/>
    </source>
</evidence>
<feature type="region of interest" description="Disordered" evidence="6">
    <location>
        <begin position="1"/>
        <end position="24"/>
    </location>
</feature>
<feature type="domain" description="RNA polymerase sigma-70 region 2" evidence="7">
    <location>
        <begin position="43"/>
        <end position="109"/>
    </location>
</feature>
<dbReference type="EMBL" id="VDDA01000003">
    <property type="protein sequence ID" value="TNC14159.1"/>
    <property type="molecule type" value="Genomic_DNA"/>
</dbReference>
<dbReference type="InterPro" id="IPR013324">
    <property type="entry name" value="RNA_pol_sigma_r3/r4-like"/>
</dbReference>
<reference evidence="9 10" key="1">
    <citation type="submission" date="2019-06" db="EMBL/GenBank/DDBJ databases">
        <title>Genome of Methylobacterium sp. 17Sr1-39.</title>
        <authorList>
            <person name="Seo T."/>
        </authorList>
    </citation>
    <scope>NUCLEOTIDE SEQUENCE [LARGE SCALE GENOMIC DNA]</scope>
    <source>
        <strain evidence="9 10">17Sr1-39</strain>
    </source>
</reference>
<evidence type="ECO:0000256" key="4">
    <source>
        <dbReference type="ARBA" id="ARBA00023125"/>
    </source>
</evidence>
<feature type="domain" description="RNA polymerase sigma-70 region 4" evidence="8">
    <location>
        <begin position="142"/>
        <end position="190"/>
    </location>
</feature>
<keyword evidence="10" id="KW-1185">Reference proteome</keyword>
<evidence type="ECO:0000259" key="7">
    <source>
        <dbReference type="Pfam" id="PF04542"/>
    </source>
</evidence>
<keyword evidence="4" id="KW-0238">DNA-binding</keyword>
<keyword evidence="5" id="KW-0804">Transcription</keyword>